<dbReference type="RefSeq" id="XP_013423891.1">
    <property type="nucleotide sequence ID" value="XM_013568437.1"/>
</dbReference>
<accession>A0A074WJ07</accession>
<dbReference type="PROSITE" id="PS00028">
    <property type="entry name" value="ZINC_FINGER_C2H2_1"/>
    <property type="match status" value="1"/>
</dbReference>
<feature type="domain" description="C2H2-type" evidence="3">
    <location>
        <begin position="169"/>
        <end position="197"/>
    </location>
</feature>
<evidence type="ECO:0000313" key="5">
    <source>
        <dbReference type="Proteomes" id="UP000027730"/>
    </source>
</evidence>
<proteinExistence type="predicted"/>
<dbReference type="OrthoDB" id="5399138at2759"/>
<evidence type="ECO:0000256" key="1">
    <source>
        <dbReference type="PROSITE-ProRule" id="PRU00042"/>
    </source>
</evidence>
<keyword evidence="1" id="KW-0479">Metal-binding</keyword>
<feature type="compositionally biased region" description="Polar residues" evidence="2">
    <location>
        <begin position="113"/>
        <end position="126"/>
    </location>
</feature>
<feature type="region of interest" description="Disordered" evidence="2">
    <location>
        <begin position="1"/>
        <end position="39"/>
    </location>
</feature>
<dbReference type="EMBL" id="KL584720">
    <property type="protein sequence ID" value="KEQ69817.1"/>
    <property type="molecule type" value="Genomic_DNA"/>
</dbReference>
<dbReference type="AlphaFoldDB" id="A0A074WJ07"/>
<keyword evidence="1" id="KW-0862">Zinc</keyword>
<dbReference type="GO" id="GO:0008270">
    <property type="term" value="F:zinc ion binding"/>
    <property type="evidence" value="ECO:0007669"/>
    <property type="project" value="UniProtKB-KW"/>
</dbReference>
<keyword evidence="1" id="KW-0863">Zinc-finger</keyword>
<dbReference type="SMART" id="SM00355">
    <property type="entry name" value="ZnF_C2H2"/>
    <property type="match status" value="3"/>
</dbReference>
<keyword evidence="5" id="KW-1185">Reference proteome</keyword>
<feature type="compositionally biased region" description="Basic residues" evidence="2">
    <location>
        <begin position="13"/>
        <end position="25"/>
    </location>
</feature>
<dbReference type="GeneID" id="25412129"/>
<dbReference type="STRING" id="1043004.A0A074WJ07"/>
<name>A0A074WJ07_9PEZI</name>
<reference evidence="4 5" key="1">
    <citation type="journal article" date="2014" name="BMC Genomics">
        <title>Genome sequencing of four Aureobasidium pullulans varieties: biotechnological potential, stress tolerance, and description of new species.</title>
        <authorList>
            <person name="Gostin Ar C."/>
            <person name="Ohm R.A."/>
            <person name="Kogej T."/>
            <person name="Sonjak S."/>
            <person name="Turk M."/>
            <person name="Zajc J."/>
            <person name="Zalar P."/>
            <person name="Grube M."/>
            <person name="Sun H."/>
            <person name="Han J."/>
            <person name="Sharma A."/>
            <person name="Chiniquy J."/>
            <person name="Ngan C.Y."/>
            <person name="Lipzen A."/>
            <person name="Barry K."/>
            <person name="Grigoriev I.V."/>
            <person name="Gunde-Cimerman N."/>
        </authorList>
    </citation>
    <scope>NUCLEOTIDE SEQUENCE [LARGE SCALE GENOMIC DNA]</scope>
    <source>
        <strain evidence="4 5">CBS 147.97</strain>
    </source>
</reference>
<dbReference type="InterPro" id="IPR013087">
    <property type="entry name" value="Znf_C2H2_type"/>
</dbReference>
<evidence type="ECO:0000256" key="2">
    <source>
        <dbReference type="SAM" id="MobiDB-lite"/>
    </source>
</evidence>
<organism evidence="4 5">
    <name type="scientific">Aureobasidium namibiae CBS 147.97</name>
    <dbReference type="NCBI Taxonomy" id="1043004"/>
    <lineage>
        <taxon>Eukaryota</taxon>
        <taxon>Fungi</taxon>
        <taxon>Dikarya</taxon>
        <taxon>Ascomycota</taxon>
        <taxon>Pezizomycotina</taxon>
        <taxon>Dothideomycetes</taxon>
        <taxon>Dothideomycetidae</taxon>
        <taxon>Dothideales</taxon>
        <taxon>Saccotheciaceae</taxon>
        <taxon>Aureobasidium</taxon>
    </lineage>
</organism>
<protein>
    <recommendedName>
        <fullName evidence="3">C2H2-type domain-containing protein</fullName>
    </recommendedName>
</protein>
<dbReference type="PROSITE" id="PS50157">
    <property type="entry name" value="ZINC_FINGER_C2H2_2"/>
    <property type="match status" value="1"/>
</dbReference>
<dbReference type="HOGENOM" id="CLU_008497_4_0_1"/>
<dbReference type="Proteomes" id="UP000027730">
    <property type="component" value="Unassembled WGS sequence"/>
</dbReference>
<feature type="compositionally biased region" description="Low complexity" evidence="2">
    <location>
        <begin position="128"/>
        <end position="143"/>
    </location>
</feature>
<sequence length="470" mass="52427">MQNWFAHSVRRDSRSKKGFPRRRSLYSRNSGVPISIPKQQNTDWSALDPLQRWQNSPPENEPASITAINHAVASTDLDRHLAVESASSSRVSTPGIEPQGFGYAARRMSRPASISSLESGTSNGSVDSILSGRSGNSRISSGSVHRKNTRGKVTKSRARAAPGNDDRPFPCTFCCDTFKNKFDWCRHEKSLHFNPEQWVCTPEGEVVTCPSTGDMLCAYCLVPQPSKEHLEGHNSTACAHKNVEARSFKRKDHLIQHLRLVHKCETIPTIGEWKPPEVPVKSRCGFCGAEMNDWKARADHLSKHFREGKKMLDWRGTHGFEPHVATQVTNSMPPFLIGSESKTPVPFSATKPGHSELLAQISSRAALNNAANSGNAVIVDPSPSPDNRPVEGNQQFNTAWEVLAFHLGRFAQEKIKAGVVPTDEMFQQESRRLWFDSDDPWNQTFADDTQWMEIFRQEHGLHDGNTPDAV</sequence>
<feature type="compositionally biased region" description="Basic residues" evidence="2">
    <location>
        <begin position="144"/>
        <end position="158"/>
    </location>
</feature>
<gene>
    <name evidence="4" type="ORF">M436DRAFT_55389</name>
</gene>
<feature type="region of interest" description="Disordered" evidence="2">
    <location>
        <begin position="113"/>
        <end position="162"/>
    </location>
</feature>
<feature type="compositionally biased region" description="Polar residues" evidence="2">
    <location>
        <begin position="26"/>
        <end position="39"/>
    </location>
</feature>
<evidence type="ECO:0000313" key="4">
    <source>
        <dbReference type="EMBL" id="KEQ69817.1"/>
    </source>
</evidence>
<evidence type="ECO:0000259" key="3">
    <source>
        <dbReference type="PROSITE" id="PS50157"/>
    </source>
</evidence>